<comment type="caution">
    <text evidence="11">The sequence shown here is derived from an EMBL/GenBank/DDBJ whole genome shotgun (WGS) entry which is preliminary data.</text>
</comment>
<feature type="domain" description="Malectin-like" evidence="10">
    <location>
        <begin position="26"/>
        <end position="344"/>
    </location>
</feature>
<evidence type="ECO:0000259" key="10">
    <source>
        <dbReference type="Pfam" id="PF12819"/>
    </source>
</evidence>
<name>A0A2R6P7N0_ACTCC</name>
<keyword evidence="7 8" id="KW-0472">Membrane</keyword>
<dbReference type="PANTHER" id="PTHR45631">
    <property type="entry name" value="OS07G0107800 PROTEIN-RELATED"/>
    <property type="match status" value="1"/>
</dbReference>
<evidence type="ECO:0000256" key="3">
    <source>
        <dbReference type="ARBA" id="ARBA00022692"/>
    </source>
</evidence>
<sequence>MAMIHFLLVFLALSTSSVSADVFVHIDCGSSSDFYTDENSIMWIGDNYLIQNGESQVVQSSNSISHVMDTLRVFTTRKKNCYLTKVDKGGKILVRASFNYGNYDNKNSPPTFDLHFDGNYWDTVVTLSTGSVYYEAIYVAKGDEMSVCVAQTKAGQFPFMSALEVRSLESNMYGHVDAAYALFLKTRIAYGASDAVRYSDDIYDRIWVPAQVGTGSSLIKVTTDALLISVDQADYPPQAVLNNAITTSTPSQSIIFGTDFPTAQVPIYMTMYFSEVTELNSTQKRSFMVYRNNESFSDPILPPYANFTELYVSNFTSASNSTFSLIATADSTLPPLINAMELFYISDQLTDGTNSNDVAALASLQSDSDVLQEWGGDPCLPAPFSWDWLTCNTGTTPRVTALYLSSYGLSGSFPDFSSMTALETIDLRNNSIYGPIPEFLGNLPNLKELNLADNQLTGSVPTSLLKNNKLKLVVTGNPDLCTSGKSCGTISDTPTTSTSYGGGGGGGGYISPKKKSNKLPAILGATIPTFIIFWVIVGVVAIFHHKRKTAAIAALSAGQNGGGNRPHGTPQGGTNNAGMAGKIVEAMVNQLNANANVNTNTNTNTNANANANNDYVTVELADQMNSQETNADYNDRNA</sequence>
<evidence type="ECO:0000313" key="12">
    <source>
        <dbReference type="Proteomes" id="UP000241394"/>
    </source>
</evidence>
<dbReference type="AlphaFoldDB" id="A0A2R6P7N0"/>
<evidence type="ECO:0000256" key="2">
    <source>
        <dbReference type="ARBA" id="ARBA00022614"/>
    </source>
</evidence>
<keyword evidence="5" id="KW-0677">Repeat</keyword>
<feature type="transmembrane region" description="Helical" evidence="8">
    <location>
        <begin position="521"/>
        <end position="543"/>
    </location>
</feature>
<protein>
    <submittedName>
        <fullName evidence="11">Leucine-rich repeat receptor-like protein kinase</fullName>
    </submittedName>
</protein>
<organism evidence="11 12">
    <name type="scientific">Actinidia chinensis var. chinensis</name>
    <name type="common">Chinese soft-hair kiwi</name>
    <dbReference type="NCBI Taxonomy" id="1590841"/>
    <lineage>
        <taxon>Eukaryota</taxon>
        <taxon>Viridiplantae</taxon>
        <taxon>Streptophyta</taxon>
        <taxon>Embryophyta</taxon>
        <taxon>Tracheophyta</taxon>
        <taxon>Spermatophyta</taxon>
        <taxon>Magnoliopsida</taxon>
        <taxon>eudicotyledons</taxon>
        <taxon>Gunneridae</taxon>
        <taxon>Pentapetalae</taxon>
        <taxon>asterids</taxon>
        <taxon>Ericales</taxon>
        <taxon>Actinidiaceae</taxon>
        <taxon>Actinidia</taxon>
    </lineage>
</organism>
<dbReference type="Pfam" id="PF12819">
    <property type="entry name" value="Malectin_like"/>
    <property type="match status" value="1"/>
</dbReference>
<evidence type="ECO:0000256" key="9">
    <source>
        <dbReference type="SAM" id="SignalP"/>
    </source>
</evidence>
<comment type="subcellular location">
    <subcellularLocation>
        <location evidence="1">Membrane</location>
        <topology evidence="1">Single-pass membrane protein</topology>
    </subcellularLocation>
</comment>
<dbReference type="Pfam" id="PF00560">
    <property type="entry name" value="LRR_1"/>
    <property type="match status" value="2"/>
</dbReference>
<dbReference type="FunFam" id="3.80.10.10:FF:000129">
    <property type="entry name" value="Leucine-rich repeat receptor-like kinase"/>
    <property type="match status" value="1"/>
</dbReference>
<evidence type="ECO:0000256" key="5">
    <source>
        <dbReference type="ARBA" id="ARBA00022737"/>
    </source>
</evidence>
<evidence type="ECO:0000256" key="8">
    <source>
        <dbReference type="SAM" id="Phobius"/>
    </source>
</evidence>
<keyword evidence="4 9" id="KW-0732">Signal</keyword>
<dbReference type="OMA" id="PYNWDWI"/>
<dbReference type="InterPro" id="IPR024788">
    <property type="entry name" value="Malectin-like_Carb-bd_dom"/>
</dbReference>
<dbReference type="SUPFAM" id="SSF52058">
    <property type="entry name" value="L domain-like"/>
    <property type="match status" value="1"/>
</dbReference>
<dbReference type="InParanoid" id="A0A2R6P7N0"/>
<dbReference type="Proteomes" id="UP000241394">
    <property type="component" value="Chromosome LG28"/>
</dbReference>
<gene>
    <name evidence="11" type="ORF">CEY00_Acc32280</name>
</gene>
<dbReference type="STRING" id="1590841.A0A2R6P7N0"/>
<reference evidence="12" key="2">
    <citation type="journal article" date="2018" name="BMC Genomics">
        <title>A manually annotated Actinidia chinensis var. chinensis (kiwifruit) genome highlights the challenges associated with draft genomes and gene prediction in plants.</title>
        <authorList>
            <person name="Pilkington S.M."/>
            <person name="Crowhurst R."/>
            <person name="Hilario E."/>
            <person name="Nardozza S."/>
            <person name="Fraser L."/>
            <person name="Peng Y."/>
            <person name="Gunaseelan K."/>
            <person name="Simpson R."/>
            <person name="Tahir J."/>
            <person name="Deroles S.C."/>
            <person name="Templeton K."/>
            <person name="Luo Z."/>
            <person name="Davy M."/>
            <person name="Cheng C."/>
            <person name="McNeilage M."/>
            <person name="Scaglione D."/>
            <person name="Liu Y."/>
            <person name="Zhang Q."/>
            <person name="Datson P."/>
            <person name="De Silva N."/>
            <person name="Gardiner S.E."/>
            <person name="Bassett H."/>
            <person name="Chagne D."/>
            <person name="McCallum J."/>
            <person name="Dzierzon H."/>
            <person name="Deng C."/>
            <person name="Wang Y.Y."/>
            <person name="Barron L."/>
            <person name="Manako K."/>
            <person name="Bowen J."/>
            <person name="Foster T.M."/>
            <person name="Erridge Z.A."/>
            <person name="Tiffin H."/>
            <person name="Waite C.N."/>
            <person name="Davies K.M."/>
            <person name="Grierson E.P."/>
            <person name="Laing W.A."/>
            <person name="Kirk R."/>
            <person name="Chen X."/>
            <person name="Wood M."/>
            <person name="Montefiori M."/>
            <person name="Brummell D.A."/>
            <person name="Schwinn K.E."/>
            <person name="Catanach A."/>
            <person name="Fullerton C."/>
            <person name="Li D."/>
            <person name="Meiyalaghan S."/>
            <person name="Nieuwenhuizen N."/>
            <person name="Read N."/>
            <person name="Prakash R."/>
            <person name="Hunter D."/>
            <person name="Zhang H."/>
            <person name="McKenzie M."/>
            <person name="Knabel M."/>
            <person name="Harris A."/>
            <person name="Allan A.C."/>
            <person name="Gleave A."/>
            <person name="Chen A."/>
            <person name="Janssen B.J."/>
            <person name="Plunkett B."/>
            <person name="Ampomah-Dwamena C."/>
            <person name="Voogd C."/>
            <person name="Leif D."/>
            <person name="Lafferty D."/>
            <person name="Souleyre E.J.F."/>
            <person name="Varkonyi-Gasic E."/>
            <person name="Gambi F."/>
            <person name="Hanley J."/>
            <person name="Yao J.L."/>
            <person name="Cheung J."/>
            <person name="David K.M."/>
            <person name="Warren B."/>
            <person name="Marsh K."/>
            <person name="Snowden K.C."/>
            <person name="Lin-Wang K."/>
            <person name="Brian L."/>
            <person name="Martinez-Sanchez M."/>
            <person name="Wang M."/>
            <person name="Ileperuma N."/>
            <person name="Macnee N."/>
            <person name="Campin R."/>
            <person name="McAtee P."/>
            <person name="Drummond R.S.M."/>
            <person name="Espley R.V."/>
            <person name="Ireland H.S."/>
            <person name="Wu R."/>
            <person name="Atkinson R.G."/>
            <person name="Karunairetnam S."/>
            <person name="Bulley S."/>
            <person name="Chunkath S."/>
            <person name="Hanley Z."/>
            <person name="Storey R."/>
            <person name="Thrimawithana A.H."/>
            <person name="Thomson S."/>
            <person name="David C."/>
            <person name="Testolin R."/>
            <person name="Huang H."/>
            <person name="Hellens R.P."/>
            <person name="Schaffer R.J."/>
        </authorList>
    </citation>
    <scope>NUCLEOTIDE SEQUENCE [LARGE SCALE GENOMIC DNA]</scope>
    <source>
        <strain evidence="12">cv. Red5</strain>
    </source>
</reference>
<dbReference type="OrthoDB" id="2143199at2759"/>
<reference evidence="11 12" key="1">
    <citation type="submission" date="2017-07" db="EMBL/GenBank/DDBJ databases">
        <title>An improved, manually edited Actinidia chinensis var. chinensis (kiwifruit) genome highlights the challenges associated with draft genomes and gene prediction in plants.</title>
        <authorList>
            <person name="Pilkington S."/>
            <person name="Crowhurst R."/>
            <person name="Hilario E."/>
            <person name="Nardozza S."/>
            <person name="Fraser L."/>
            <person name="Peng Y."/>
            <person name="Gunaseelan K."/>
            <person name="Simpson R."/>
            <person name="Tahir J."/>
            <person name="Deroles S."/>
            <person name="Templeton K."/>
            <person name="Luo Z."/>
            <person name="Davy M."/>
            <person name="Cheng C."/>
            <person name="Mcneilage M."/>
            <person name="Scaglione D."/>
            <person name="Liu Y."/>
            <person name="Zhang Q."/>
            <person name="Datson P."/>
            <person name="De Silva N."/>
            <person name="Gardiner S."/>
            <person name="Bassett H."/>
            <person name="Chagne D."/>
            <person name="Mccallum J."/>
            <person name="Dzierzon H."/>
            <person name="Deng C."/>
            <person name="Wang Y.-Y."/>
            <person name="Barron N."/>
            <person name="Manako K."/>
            <person name="Bowen J."/>
            <person name="Foster T."/>
            <person name="Erridge Z."/>
            <person name="Tiffin H."/>
            <person name="Waite C."/>
            <person name="Davies K."/>
            <person name="Grierson E."/>
            <person name="Laing W."/>
            <person name="Kirk R."/>
            <person name="Chen X."/>
            <person name="Wood M."/>
            <person name="Montefiori M."/>
            <person name="Brummell D."/>
            <person name="Schwinn K."/>
            <person name="Catanach A."/>
            <person name="Fullerton C."/>
            <person name="Li D."/>
            <person name="Meiyalaghan S."/>
            <person name="Nieuwenhuizen N."/>
            <person name="Read N."/>
            <person name="Prakash R."/>
            <person name="Hunter D."/>
            <person name="Zhang H."/>
            <person name="Mckenzie M."/>
            <person name="Knabel M."/>
            <person name="Harris A."/>
            <person name="Allan A."/>
            <person name="Chen A."/>
            <person name="Janssen B."/>
            <person name="Plunkett B."/>
            <person name="Dwamena C."/>
            <person name="Voogd C."/>
            <person name="Leif D."/>
            <person name="Lafferty D."/>
            <person name="Souleyre E."/>
            <person name="Varkonyi-Gasic E."/>
            <person name="Gambi F."/>
            <person name="Hanley J."/>
            <person name="Yao J.-L."/>
            <person name="Cheung J."/>
            <person name="David K."/>
            <person name="Warren B."/>
            <person name="Marsh K."/>
            <person name="Snowden K."/>
            <person name="Lin-Wang K."/>
            <person name="Brian L."/>
            <person name="Martinez-Sanchez M."/>
            <person name="Wang M."/>
            <person name="Ileperuma N."/>
            <person name="Macnee N."/>
            <person name="Campin R."/>
            <person name="Mcatee P."/>
            <person name="Drummond R."/>
            <person name="Espley R."/>
            <person name="Ireland H."/>
            <person name="Wu R."/>
            <person name="Atkinson R."/>
            <person name="Karunairetnam S."/>
            <person name="Bulley S."/>
            <person name="Chunkath S."/>
            <person name="Hanley Z."/>
            <person name="Storey R."/>
            <person name="Thrimawithana A."/>
            <person name="Thomson S."/>
            <person name="David C."/>
            <person name="Testolin R."/>
        </authorList>
    </citation>
    <scope>NUCLEOTIDE SEQUENCE [LARGE SCALE GENOMIC DNA]</scope>
    <source>
        <strain evidence="12">cv. Red5</strain>
        <tissue evidence="11">Young leaf</tissue>
    </source>
</reference>
<keyword evidence="2" id="KW-0433">Leucine-rich repeat</keyword>
<evidence type="ECO:0000256" key="1">
    <source>
        <dbReference type="ARBA" id="ARBA00004167"/>
    </source>
</evidence>
<evidence type="ECO:0000313" key="11">
    <source>
        <dbReference type="EMBL" id="PSR86656.1"/>
    </source>
</evidence>
<keyword evidence="6 8" id="KW-1133">Transmembrane helix</keyword>
<keyword evidence="11" id="KW-0808">Transferase</keyword>
<dbReference type="EMBL" id="NKQK01000028">
    <property type="protein sequence ID" value="PSR86656.1"/>
    <property type="molecule type" value="Genomic_DNA"/>
</dbReference>
<dbReference type="Gene3D" id="3.80.10.10">
    <property type="entry name" value="Ribonuclease Inhibitor"/>
    <property type="match status" value="1"/>
</dbReference>
<dbReference type="Gramene" id="PSR86656">
    <property type="protein sequence ID" value="PSR86656"/>
    <property type="gene ID" value="CEY00_Acc32280"/>
</dbReference>
<keyword evidence="3 8" id="KW-0812">Transmembrane</keyword>
<dbReference type="InterPro" id="IPR032675">
    <property type="entry name" value="LRR_dom_sf"/>
</dbReference>
<dbReference type="InterPro" id="IPR001611">
    <property type="entry name" value="Leu-rich_rpt"/>
</dbReference>
<evidence type="ECO:0000256" key="6">
    <source>
        <dbReference type="ARBA" id="ARBA00022989"/>
    </source>
</evidence>
<keyword evidence="12" id="KW-1185">Reference proteome</keyword>
<feature type="signal peptide" evidence="9">
    <location>
        <begin position="1"/>
        <end position="20"/>
    </location>
</feature>
<keyword evidence="11" id="KW-0418">Kinase</keyword>
<dbReference type="GO" id="GO:0016020">
    <property type="term" value="C:membrane"/>
    <property type="evidence" value="ECO:0007669"/>
    <property type="project" value="UniProtKB-SubCell"/>
</dbReference>
<dbReference type="GO" id="GO:0016301">
    <property type="term" value="F:kinase activity"/>
    <property type="evidence" value="ECO:0007669"/>
    <property type="project" value="UniProtKB-KW"/>
</dbReference>
<keyword evidence="11" id="KW-0675">Receptor</keyword>
<accession>A0A2R6P7N0</accession>
<evidence type="ECO:0000256" key="4">
    <source>
        <dbReference type="ARBA" id="ARBA00022729"/>
    </source>
</evidence>
<dbReference type="PANTHER" id="PTHR45631:SF44">
    <property type="entry name" value="CARBOHYDRATE-BINDING PROTEIN OF THE ER PROTEIN"/>
    <property type="match status" value="1"/>
</dbReference>
<proteinExistence type="predicted"/>
<evidence type="ECO:0000256" key="7">
    <source>
        <dbReference type="ARBA" id="ARBA00023136"/>
    </source>
</evidence>
<feature type="chain" id="PRO_5015310002" evidence="9">
    <location>
        <begin position="21"/>
        <end position="638"/>
    </location>
</feature>